<organism evidence="3 4">
    <name type="scientific">Mytilus coruscus</name>
    <name type="common">Sea mussel</name>
    <dbReference type="NCBI Taxonomy" id="42192"/>
    <lineage>
        <taxon>Eukaryota</taxon>
        <taxon>Metazoa</taxon>
        <taxon>Spiralia</taxon>
        <taxon>Lophotrochozoa</taxon>
        <taxon>Mollusca</taxon>
        <taxon>Bivalvia</taxon>
        <taxon>Autobranchia</taxon>
        <taxon>Pteriomorphia</taxon>
        <taxon>Mytilida</taxon>
        <taxon>Mytiloidea</taxon>
        <taxon>Mytilidae</taxon>
        <taxon>Mytilinae</taxon>
        <taxon>Mytilus</taxon>
    </lineage>
</organism>
<feature type="domain" description="3'-5' exoribonuclease HELZ2 OB-fold" evidence="2">
    <location>
        <begin position="560"/>
        <end position="631"/>
    </location>
</feature>
<evidence type="ECO:0000313" key="3">
    <source>
        <dbReference type="EMBL" id="CAC5384465.1"/>
    </source>
</evidence>
<proteinExistence type="predicted"/>
<feature type="compositionally biased region" description="Basic residues" evidence="1">
    <location>
        <begin position="407"/>
        <end position="419"/>
    </location>
</feature>
<evidence type="ECO:0000259" key="2">
    <source>
        <dbReference type="Pfam" id="PF25049"/>
    </source>
</evidence>
<dbReference type="Pfam" id="PF25049">
    <property type="entry name" value="OB_HELZ2"/>
    <property type="match status" value="1"/>
</dbReference>
<reference evidence="3 4" key="1">
    <citation type="submission" date="2020-06" db="EMBL/GenBank/DDBJ databases">
        <authorList>
            <person name="Li R."/>
            <person name="Bekaert M."/>
        </authorList>
    </citation>
    <scope>NUCLEOTIDE SEQUENCE [LARGE SCALE GENOMIC DNA]</scope>
    <source>
        <strain evidence="4">wild</strain>
    </source>
</reference>
<protein>
    <recommendedName>
        <fullName evidence="2">3'-5' exoribonuclease HELZ2 OB-fold domain-containing protein</fullName>
    </recommendedName>
</protein>
<feature type="compositionally biased region" description="Basic residues" evidence="1">
    <location>
        <begin position="437"/>
        <end position="446"/>
    </location>
</feature>
<feature type="compositionally biased region" description="Basic and acidic residues" evidence="1">
    <location>
        <begin position="469"/>
        <end position="483"/>
    </location>
</feature>
<feature type="compositionally biased region" description="Acidic residues" evidence="1">
    <location>
        <begin position="494"/>
        <end position="505"/>
    </location>
</feature>
<sequence length="710" mass="81683">MEDTDYNAVTMLDRNAKTDSMSDIDPYYSDDSVMSGNHSVMSTEDNIAEMDSLPIARKQSVLYQRVPECNSHVSREISPYTFSTDQRVPDDIMDMDVSQSKAYLNAALLCLDQIVEYLERNDLGEARKHCIKVYDILQDIHDPALDSDKLTAYNTCCCIFQQCGDHEYALECYYKGTVILIYLHKNTGVKTLILDKKLEIYPIHANEALAYWIPLIEGLNFIKLIALIRTRKAKTDKQFASNPTGNCDKALYIYLDLNISLRSVQEDFQLAKAVIEDVRCILIQITKCFLLKGNNEQVCKICRDIDQKFPVTKGSSMIGDFFQTWSKALGNLKKFDVARKKIQQGLEMVFTKEDKDAAKCLLSQINLMEDENREPANDTVDSDDEYVRESNYSNLEQQRQQAEEARAKHHKRTARRRPKRNSESQDYINATWTELPKKRRGRKRHLTASSTGSQASDESEQLPLPEAHANSDIDSDKEFDTMSRSDWFGSPDSSSEDESDLEDFSNVDQFEKSSRKFDDGSDEIDEQGLLLQGISLSDKFIEEHRKPSQNKNHFTYPEFYSDEKNAELCRRNPLKFKKCKVRIESSHGAVCTNLDHSDDIQEIEISGRSKIGKVFNEDEVYVEVLQDERDAYKNKNYIPRLQKTLDLSKMSLKVFGQIRGIKQRHHYPDIDHPVFVCVLDESEFHLMLPISKTVPKTPYPEQKMSEQVPS</sequence>
<keyword evidence="4" id="KW-1185">Reference proteome</keyword>
<accession>A0A6J8BKL6</accession>
<dbReference type="InterPro" id="IPR056787">
    <property type="entry name" value="OB_HELZ2"/>
</dbReference>
<dbReference type="OrthoDB" id="6161099at2759"/>
<evidence type="ECO:0000256" key="1">
    <source>
        <dbReference type="SAM" id="MobiDB-lite"/>
    </source>
</evidence>
<feature type="region of interest" description="Disordered" evidence="1">
    <location>
        <begin position="393"/>
        <end position="506"/>
    </location>
</feature>
<evidence type="ECO:0000313" key="4">
    <source>
        <dbReference type="Proteomes" id="UP000507470"/>
    </source>
</evidence>
<dbReference type="Proteomes" id="UP000507470">
    <property type="component" value="Unassembled WGS sequence"/>
</dbReference>
<feature type="compositionally biased region" description="Polar residues" evidence="1">
    <location>
        <begin position="447"/>
        <end position="456"/>
    </location>
</feature>
<name>A0A6J8BKL6_MYTCO</name>
<dbReference type="EMBL" id="CACVKT020003577">
    <property type="protein sequence ID" value="CAC5384465.1"/>
    <property type="molecule type" value="Genomic_DNA"/>
</dbReference>
<gene>
    <name evidence="3" type="ORF">MCOR_20100</name>
</gene>
<dbReference type="AlphaFoldDB" id="A0A6J8BKL6"/>